<dbReference type="EMBL" id="BMAW01020340">
    <property type="protein sequence ID" value="GFT67661.1"/>
    <property type="molecule type" value="Genomic_DNA"/>
</dbReference>
<keyword evidence="5 7" id="KW-0472">Membrane</keyword>
<feature type="transmembrane region" description="Helical" evidence="7">
    <location>
        <begin position="84"/>
        <end position="101"/>
    </location>
</feature>
<feature type="region of interest" description="Disordered" evidence="6">
    <location>
        <begin position="53"/>
        <end position="72"/>
    </location>
</feature>
<evidence type="ECO:0000313" key="8">
    <source>
        <dbReference type="EMBL" id="GFT67661.1"/>
    </source>
</evidence>
<dbReference type="GO" id="GO:0015459">
    <property type="term" value="F:potassium channel regulator activity"/>
    <property type="evidence" value="ECO:0007669"/>
    <property type="project" value="TreeGrafter"/>
</dbReference>
<evidence type="ECO:0000256" key="7">
    <source>
        <dbReference type="SAM" id="Phobius"/>
    </source>
</evidence>
<reference evidence="8" key="1">
    <citation type="submission" date="2020-08" db="EMBL/GenBank/DDBJ databases">
        <title>Multicomponent nature underlies the extraordinary mechanical properties of spider dragline silk.</title>
        <authorList>
            <person name="Kono N."/>
            <person name="Nakamura H."/>
            <person name="Mori M."/>
            <person name="Yoshida Y."/>
            <person name="Ohtoshi R."/>
            <person name="Malay A.D."/>
            <person name="Moran D.A.P."/>
            <person name="Tomita M."/>
            <person name="Numata K."/>
            <person name="Arakawa K."/>
        </authorList>
    </citation>
    <scope>NUCLEOTIDE SEQUENCE</scope>
</reference>
<gene>
    <name evidence="8" type="primary">UNC93A</name>
    <name evidence="8" type="ORF">NPIL_353381</name>
</gene>
<dbReference type="Pfam" id="PF05978">
    <property type="entry name" value="UNC-93"/>
    <property type="match status" value="1"/>
</dbReference>
<dbReference type="GO" id="GO:0006937">
    <property type="term" value="P:regulation of muscle contraction"/>
    <property type="evidence" value="ECO:0007669"/>
    <property type="project" value="TreeGrafter"/>
</dbReference>
<dbReference type="AlphaFoldDB" id="A0A8X6U0L3"/>
<feature type="transmembrane region" description="Helical" evidence="7">
    <location>
        <begin position="163"/>
        <end position="181"/>
    </location>
</feature>
<dbReference type="InterPro" id="IPR010291">
    <property type="entry name" value="Ion_channel_UNC-93"/>
</dbReference>
<dbReference type="PANTHER" id="PTHR19444:SF11">
    <property type="entry name" value="UNC93-LIKE PROTEIN"/>
    <property type="match status" value="1"/>
</dbReference>
<evidence type="ECO:0000256" key="4">
    <source>
        <dbReference type="ARBA" id="ARBA00022989"/>
    </source>
</evidence>
<feature type="transmembrane region" description="Helical" evidence="7">
    <location>
        <begin position="477"/>
        <end position="497"/>
    </location>
</feature>
<dbReference type="GO" id="GO:0005886">
    <property type="term" value="C:plasma membrane"/>
    <property type="evidence" value="ECO:0007669"/>
    <property type="project" value="TreeGrafter"/>
</dbReference>
<comment type="subcellular location">
    <subcellularLocation>
        <location evidence="1">Membrane</location>
        <topology evidence="1">Multi-pass membrane protein</topology>
    </subcellularLocation>
</comment>
<dbReference type="GO" id="GO:0043266">
    <property type="term" value="P:regulation of potassium ion transport"/>
    <property type="evidence" value="ECO:0007669"/>
    <property type="project" value="TreeGrafter"/>
</dbReference>
<dbReference type="GO" id="GO:0055120">
    <property type="term" value="C:striated muscle dense body"/>
    <property type="evidence" value="ECO:0007669"/>
    <property type="project" value="TreeGrafter"/>
</dbReference>
<dbReference type="Gene3D" id="1.20.1250.20">
    <property type="entry name" value="MFS general substrate transporter like domains"/>
    <property type="match status" value="1"/>
</dbReference>
<comment type="caution">
    <text evidence="8">The sequence shown here is derived from an EMBL/GenBank/DDBJ whole genome shotgun (WGS) entry which is preliminary data.</text>
</comment>
<dbReference type="OrthoDB" id="6426128at2759"/>
<keyword evidence="4 7" id="KW-1133">Transmembrane helix</keyword>
<organism evidence="8 9">
    <name type="scientific">Nephila pilipes</name>
    <name type="common">Giant wood spider</name>
    <name type="synonym">Nephila maculata</name>
    <dbReference type="NCBI Taxonomy" id="299642"/>
    <lineage>
        <taxon>Eukaryota</taxon>
        <taxon>Metazoa</taxon>
        <taxon>Ecdysozoa</taxon>
        <taxon>Arthropoda</taxon>
        <taxon>Chelicerata</taxon>
        <taxon>Arachnida</taxon>
        <taxon>Araneae</taxon>
        <taxon>Araneomorphae</taxon>
        <taxon>Entelegynae</taxon>
        <taxon>Araneoidea</taxon>
        <taxon>Nephilidae</taxon>
        <taxon>Nephila</taxon>
    </lineage>
</organism>
<name>A0A8X6U0L3_NEPPI</name>
<feature type="transmembrane region" description="Helical" evidence="7">
    <location>
        <begin position="503"/>
        <end position="520"/>
    </location>
</feature>
<evidence type="ECO:0000256" key="3">
    <source>
        <dbReference type="ARBA" id="ARBA00022692"/>
    </source>
</evidence>
<protein>
    <submittedName>
        <fullName evidence="8">Protein unc-93 homolog A</fullName>
    </submittedName>
</protein>
<dbReference type="InterPro" id="IPR036259">
    <property type="entry name" value="MFS_trans_sf"/>
</dbReference>
<comment type="similarity">
    <text evidence="2">Belongs to the unc-93 family.</text>
</comment>
<proteinExistence type="inferred from homology"/>
<evidence type="ECO:0000256" key="1">
    <source>
        <dbReference type="ARBA" id="ARBA00004141"/>
    </source>
</evidence>
<feature type="transmembrane region" description="Helical" evidence="7">
    <location>
        <begin position="107"/>
        <end position="126"/>
    </location>
</feature>
<dbReference type="SUPFAM" id="SSF103473">
    <property type="entry name" value="MFS general substrate transporter"/>
    <property type="match status" value="2"/>
</dbReference>
<feature type="transmembrane region" description="Helical" evidence="7">
    <location>
        <begin position="296"/>
        <end position="316"/>
    </location>
</feature>
<feature type="transmembrane region" description="Helical" evidence="7">
    <location>
        <begin position="210"/>
        <end position="233"/>
    </location>
</feature>
<evidence type="ECO:0000256" key="6">
    <source>
        <dbReference type="SAM" id="MobiDB-lite"/>
    </source>
</evidence>
<feature type="transmembrane region" description="Helical" evidence="7">
    <location>
        <begin position="413"/>
        <end position="433"/>
    </location>
</feature>
<dbReference type="InterPro" id="IPR051951">
    <property type="entry name" value="UNC-93_regulatory"/>
</dbReference>
<sequence length="537" mass="60668">MDQAPSECRKSLDQLLEQALAERSREEEQVEVTYELTGDYICEQHGLRLNSEDASISRNKDEEEDENEENIGSIQTERKVMKNCVVLGIAIILCFSGFSALQSLQSSLFPFTGLHSLSILYFFAIFSSLCGPIIDQKIGLNWTFLAVSLMESLYVLVFHYYHPVALITCAIFLGLCLGPTIRVQKSYLSRNISRLSYVTQAMRNKIQQRYLRIFFLTSKSCYFWGHLVATIIMEYSGATVTDDLSLSNSTGGTVTVVQRTEVCYERLCTNGIYPTEIDSDDVDSSSPIISPNTTKLFIYVFTSSIVVGFLIVVIFLEKVEILLEQDPMERSLLYQTMRQIRLILIDKNVRLALPMLIFIGIEQAFIFGDFTRAYISCALGLQSVSFTMMCLGGAHTLGSIGVHLFSQHFQRPIIMAAGLVCQSGLLMVLWLWTPVQDDAAVFYVIAGGWGLCNAIWETLTLTFLASTFVDDWQAPFCTYYQLQWFGMAISFCISPYLCAEIKILALAVFLAVAIIPYTILEFRLHQRSRIQNRTDML</sequence>
<feature type="transmembrane region" description="Helical" evidence="7">
    <location>
        <begin position="439"/>
        <end position="465"/>
    </location>
</feature>
<feature type="transmembrane region" description="Helical" evidence="7">
    <location>
        <begin position="348"/>
        <end position="367"/>
    </location>
</feature>
<accession>A0A8X6U0L3</accession>
<evidence type="ECO:0000256" key="5">
    <source>
        <dbReference type="ARBA" id="ARBA00023136"/>
    </source>
</evidence>
<evidence type="ECO:0000256" key="2">
    <source>
        <dbReference type="ARBA" id="ARBA00009172"/>
    </source>
</evidence>
<keyword evidence="9" id="KW-1185">Reference proteome</keyword>
<feature type="transmembrane region" description="Helical" evidence="7">
    <location>
        <begin position="138"/>
        <end position="157"/>
    </location>
</feature>
<keyword evidence="3 7" id="KW-0812">Transmembrane</keyword>
<evidence type="ECO:0000313" key="9">
    <source>
        <dbReference type="Proteomes" id="UP000887013"/>
    </source>
</evidence>
<dbReference type="Proteomes" id="UP000887013">
    <property type="component" value="Unassembled WGS sequence"/>
</dbReference>
<dbReference type="PANTHER" id="PTHR19444">
    <property type="entry name" value="UNC-93 RELATED"/>
    <property type="match status" value="1"/>
</dbReference>